<dbReference type="PROSITE" id="PS00216">
    <property type="entry name" value="SUGAR_TRANSPORT_1"/>
    <property type="match status" value="1"/>
</dbReference>
<dbReference type="SUPFAM" id="SSF103473">
    <property type="entry name" value="MFS general substrate transporter"/>
    <property type="match status" value="1"/>
</dbReference>
<evidence type="ECO:0000313" key="7">
    <source>
        <dbReference type="Proteomes" id="UP001652582"/>
    </source>
</evidence>
<dbReference type="PANTHER" id="PTHR24064">
    <property type="entry name" value="SOLUTE CARRIER FAMILY 22 MEMBER"/>
    <property type="match status" value="1"/>
</dbReference>
<keyword evidence="3 5" id="KW-1133">Transmembrane helix</keyword>
<feature type="transmembrane region" description="Helical" evidence="5">
    <location>
        <begin position="32"/>
        <end position="51"/>
    </location>
</feature>
<dbReference type="Gene3D" id="1.20.1250.20">
    <property type="entry name" value="MFS general substrate transporter like domains"/>
    <property type="match status" value="1"/>
</dbReference>
<feature type="transmembrane region" description="Helical" evidence="5">
    <location>
        <begin position="217"/>
        <end position="236"/>
    </location>
</feature>
<feature type="transmembrane region" description="Helical" evidence="5">
    <location>
        <begin position="133"/>
        <end position="156"/>
    </location>
</feature>
<dbReference type="GeneID" id="112050237"/>
<feature type="transmembrane region" description="Helical" evidence="5">
    <location>
        <begin position="162"/>
        <end position="179"/>
    </location>
</feature>
<evidence type="ECO:0000256" key="4">
    <source>
        <dbReference type="ARBA" id="ARBA00023136"/>
    </source>
</evidence>
<evidence type="ECO:0000259" key="6">
    <source>
        <dbReference type="PROSITE" id="PS50850"/>
    </source>
</evidence>
<evidence type="ECO:0000256" key="3">
    <source>
        <dbReference type="ARBA" id="ARBA00022989"/>
    </source>
</evidence>
<dbReference type="InterPro" id="IPR036259">
    <property type="entry name" value="MFS_trans_sf"/>
</dbReference>
<dbReference type="Pfam" id="PF07690">
    <property type="entry name" value="MFS_1"/>
    <property type="match status" value="1"/>
</dbReference>
<dbReference type="InterPro" id="IPR020846">
    <property type="entry name" value="MFS_dom"/>
</dbReference>
<dbReference type="PROSITE" id="PS50850">
    <property type="entry name" value="MFS"/>
    <property type="match status" value="1"/>
</dbReference>
<keyword evidence="4 5" id="KW-0472">Membrane</keyword>
<feature type="transmembrane region" description="Helical" evidence="5">
    <location>
        <begin position="191"/>
        <end position="211"/>
    </location>
</feature>
<evidence type="ECO:0000313" key="8">
    <source>
        <dbReference type="RefSeq" id="XP_052738093.1"/>
    </source>
</evidence>
<evidence type="ECO:0000256" key="1">
    <source>
        <dbReference type="ARBA" id="ARBA00004141"/>
    </source>
</evidence>
<feature type="transmembrane region" description="Helical" evidence="5">
    <location>
        <begin position="104"/>
        <end position="121"/>
    </location>
</feature>
<organism evidence="7 8">
    <name type="scientific">Bicyclus anynana</name>
    <name type="common">Squinting bush brown butterfly</name>
    <dbReference type="NCBI Taxonomy" id="110368"/>
    <lineage>
        <taxon>Eukaryota</taxon>
        <taxon>Metazoa</taxon>
        <taxon>Ecdysozoa</taxon>
        <taxon>Arthropoda</taxon>
        <taxon>Hexapoda</taxon>
        <taxon>Insecta</taxon>
        <taxon>Pterygota</taxon>
        <taxon>Neoptera</taxon>
        <taxon>Endopterygota</taxon>
        <taxon>Lepidoptera</taxon>
        <taxon>Glossata</taxon>
        <taxon>Ditrysia</taxon>
        <taxon>Papilionoidea</taxon>
        <taxon>Nymphalidae</taxon>
        <taxon>Satyrinae</taxon>
        <taxon>Satyrini</taxon>
        <taxon>Mycalesina</taxon>
        <taxon>Bicyclus</taxon>
    </lineage>
</organism>
<feature type="transmembrane region" description="Helical" evidence="5">
    <location>
        <begin position="298"/>
        <end position="319"/>
    </location>
</feature>
<dbReference type="InterPro" id="IPR011701">
    <property type="entry name" value="MFS"/>
</dbReference>
<feature type="transmembrane region" description="Helical" evidence="5">
    <location>
        <begin position="384"/>
        <end position="407"/>
    </location>
</feature>
<evidence type="ECO:0000256" key="2">
    <source>
        <dbReference type="ARBA" id="ARBA00022692"/>
    </source>
</evidence>
<dbReference type="RefSeq" id="XP_052738093.1">
    <property type="nucleotide sequence ID" value="XM_052882133.1"/>
</dbReference>
<sequence>MDTTNVIEVKKVDIDNVLDKFRIFKRHHMEQICLLVIAMFANNIYSMNYVFATEEVSYSCKDNFENYSRCKPLNSSHKCMEWMYDNPDSFVAYFDLACQEWKRTLVGTMHSFGYMCGLLFVGPMSDRFGRKPIAVLTSVLGPIFGILRSFAPWYWFYITLEFMEGAIGDCVSPMYILILESVSTKKKIYPFTFGSVGYVVGGAVSACVAWITPNWRWYLRAIYVPGVIFLTYKYFLNESPRWLLTKGRKDDAVLIIRNAATKNKLDIDNESLEHLSCEVDVKVSFAELMKQTFKSKKLVKRFVVCVIWWTTSTFVNYGLMINAVSLQGNKYVNYILVSLVDLPGCFIITYLLVKYKRKYPLMLSFLGGAILCISQPFLPKNLTWLSIMFYMAGKLMCWIYFYTTYVYTIELFPTTTRNSMHALCSSIGRLGSIIAPQTPLLRVYWPGLPSFVFGLAALAAGLSTFLVPDVGDDALPDTVRQAEALGQKTHKEDEGFDSGM</sequence>
<dbReference type="Proteomes" id="UP001652582">
    <property type="component" value="Chromosome 6"/>
</dbReference>
<feature type="transmembrane region" description="Helical" evidence="5">
    <location>
        <begin position="443"/>
        <end position="467"/>
    </location>
</feature>
<protein>
    <submittedName>
        <fullName evidence="8">Organic cation transporter protein-like</fullName>
    </submittedName>
</protein>
<feature type="transmembrane region" description="Helical" evidence="5">
    <location>
        <begin position="331"/>
        <end position="352"/>
    </location>
</feature>
<proteinExistence type="predicted"/>
<feature type="domain" description="Major facilitator superfamily (MFS) profile" evidence="6">
    <location>
        <begin position="34"/>
        <end position="471"/>
    </location>
</feature>
<feature type="transmembrane region" description="Helical" evidence="5">
    <location>
        <begin position="359"/>
        <end position="378"/>
    </location>
</feature>
<gene>
    <name evidence="8" type="primary">LOC112050237</name>
</gene>
<accession>A0ABM3LG88</accession>
<dbReference type="InterPro" id="IPR005829">
    <property type="entry name" value="Sugar_transporter_CS"/>
</dbReference>
<reference evidence="8" key="1">
    <citation type="submission" date="2025-08" db="UniProtKB">
        <authorList>
            <consortium name="RefSeq"/>
        </authorList>
    </citation>
    <scope>IDENTIFICATION</scope>
</reference>
<name>A0ABM3LG88_BICAN</name>
<evidence type="ECO:0000256" key="5">
    <source>
        <dbReference type="SAM" id="Phobius"/>
    </source>
</evidence>
<keyword evidence="7" id="KW-1185">Reference proteome</keyword>
<keyword evidence="2 5" id="KW-0812">Transmembrane</keyword>
<comment type="subcellular location">
    <subcellularLocation>
        <location evidence="1">Membrane</location>
        <topology evidence="1">Multi-pass membrane protein</topology>
    </subcellularLocation>
</comment>